<proteinExistence type="predicted"/>
<accession>A0A7L7KT39</accession>
<protein>
    <recommendedName>
        <fullName evidence="2">AB hydrolase-1 domain-containing protein</fullName>
    </recommendedName>
</protein>
<evidence type="ECO:0000256" key="1">
    <source>
        <dbReference type="PIRSR" id="PIRSR017388-1"/>
    </source>
</evidence>
<feature type="active site" description="Charge relay system" evidence="1">
    <location>
        <position position="206"/>
    </location>
</feature>
<gene>
    <name evidence="3" type="ORF">G4Z02_08465</name>
</gene>
<dbReference type="Gene3D" id="3.40.50.1820">
    <property type="entry name" value="alpha/beta hydrolase"/>
    <property type="match status" value="1"/>
</dbReference>
<dbReference type="PIRSF" id="PIRSF017388">
    <property type="entry name" value="Esterase_lipase"/>
    <property type="match status" value="1"/>
</dbReference>
<dbReference type="InterPro" id="IPR000073">
    <property type="entry name" value="AB_hydrolase_1"/>
</dbReference>
<feature type="domain" description="AB hydrolase-1" evidence="2">
    <location>
        <begin position="17"/>
        <end position="124"/>
    </location>
</feature>
<keyword evidence="4" id="KW-1185">Reference proteome</keyword>
<evidence type="ECO:0000313" key="4">
    <source>
        <dbReference type="Proteomes" id="UP000514720"/>
    </source>
</evidence>
<name>A0A7L7KT39_9MOLU</name>
<dbReference type="AlphaFoldDB" id="A0A7L7KT39"/>
<dbReference type="KEGG" id="xcl:G4Z02_08465"/>
<evidence type="ECO:0000259" key="2">
    <source>
        <dbReference type="Pfam" id="PF00561"/>
    </source>
</evidence>
<dbReference type="InterPro" id="IPR029058">
    <property type="entry name" value="AB_hydrolase_fold"/>
</dbReference>
<dbReference type="GO" id="GO:0052689">
    <property type="term" value="F:carboxylic ester hydrolase activity"/>
    <property type="evidence" value="ECO:0007669"/>
    <property type="project" value="InterPro"/>
</dbReference>
<dbReference type="PANTHER" id="PTHR11614">
    <property type="entry name" value="PHOSPHOLIPASE-RELATED"/>
    <property type="match status" value="1"/>
</dbReference>
<dbReference type="InterPro" id="IPR012354">
    <property type="entry name" value="Esterase_lipase"/>
</dbReference>
<dbReference type="EMBL" id="CP048914">
    <property type="protein sequence ID" value="QMS85775.1"/>
    <property type="molecule type" value="Genomic_DNA"/>
</dbReference>
<feature type="active site" description="Nucleophile" evidence="1">
    <location>
        <position position="91"/>
    </location>
</feature>
<dbReference type="SUPFAM" id="SSF53474">
    <property type="entry name" value="alpha/beta-Hydrolases"/>
    <property type="match status" value="1"/>
</dbReference>
<sequence>MPKKENILMEGTNNLGIIICHTLGADPQQMKPLGKKLNKLGYTVSIPLYDGHGGSFTEVIQSEVPLWYDNVVEAYSELSTKVEKIFVIGMSIGGTFSVKLAEEYDLAGIITVNAPIIGFDLYTDLWQFMQNNEDKEMIKRYRDHRRTYFRFVTELGQIEALKQITAPLFVLQGSLDATRYKTSSMMLMEYVSSEVKQRKDYPRSRHLLLLEADKKEATADIIEFIQEQSKQYLLEE</sequence>
<evidence type="ECO:0000313" key="3">
    <source>
        <dbReference type="EMBL" id="QMS85775.1"/>
    </source>
</evidence>
<dbReference type="RefSeq" id="WP_258877583.1">
    <property type="nucleotide sequence ID" value="NZ_CP048914.1"/>
</dbReference>
<organism evidence="3 4">
    <name type="scientific">Candidatus Xianfuyuplasma coldseepsis</name>
    <dbReference type="NCBI Taxonomy" id="2782163"/>
    <lineage>
        <taxon>Bacteria</taxon>
        <taxon>Bacillati</taxon>
        <taxon>Mycoplasmatota</taxon>
        <taxon>Mollicutes</taxon>
        <taxon>Candidatus Izemoplasmatales</taxon>
        <taxon>Candidatus Izemoplasmataceae</taxon>
        <taxon>Candidatus Xianfuyuplasma</taxon>
    </lineage>
</organism>
<dbReference type="Proteomes" id="UP000514720">
    <property type="component" value="Chromosome"/>
</dbReference>
<reference evidence="3 4" key="1">
    <citation type="submission" date="2020-02" db="EMBL/GenBank/DDBJ databases">
        <authorList>
            <person name="Zheng R.K."/>
            <person name="Sun C.M."/>
        </authorList>
    </citation>
    <scope>NUCLEOTIDE SEQUENCE [LARGE SCALE GENOMIC DNA]</scope>
    <source>
        <strain evidence="4">zrk13</strain>
    </source>
</reference>
<dbReference type="InterPro" id="IPR051044">
    <property type="entry name" value="MAG_DAG_Lipase"/>
</dbReference>
<feature type="active site" description="Charge relay system" evidence="1">
    <location>
        <position position="176"/>
    </location>
</feature>
<dbReference type="Pfam" id="PF00561">
    <property type="entry name" value="Abhydrolase_1"/>
    <property type="match status" value="1"/>
</dbReference>